<gene>
    <name evidence="3" type="ORF">DOTSEDRAFT_37404</name>
</gene>
<feature type="transmembrane region" description="Helical" evidence="2">
    <location>
        <begin position="36"/>
        <end position="57"/>
    </location>
</feature>
<feature type="region of interest" description="Disordered" evidence="1">
    <location>
        <begin position="204"/>
        <end position="255"/>
    </location>
</feature>
<feature type="transmembrane region" description="Helical" evidence="2">
    <location>
        <begin position="6"/>
        <end position="24"/>
    </location>
</feature>
<dbReference type="Proteomes" id="UP000016933">
    <property type="component" value="Unassembled WGS sequence"/>
</dbReference>
<dbReference type="EMBL" id="KB446543">
    <property type="protein sequence ID" value="EME40609.1"/>
    <property type="molecule type" value="Genomic_DNA"/>
</dbReference>
<evidence type="ECO:0000256" key="1">
    <source>
        <dbReference type="SAM" id="MobiDB-lite"/>
    </source>
</evidence>
<reference evidence="4" key="1">
    <citation type="journal article" date="2012" name="PLoS Genet.">
        <title>The genomes of the fungal plant pathogens Cladosporium fulvum and Dothistroma septosporum reveal adaptation to different hosts and lifestyles but also signatures of common ancestry.</title>
        <authorList>
            <person name="de Wit P.J.G.M."/>
            <person name="van der Burgt A."/>
            <person name="Oekmen B."/>
            <person name="Stergiopoulos I."/>
            <person name="Abd-Elsalam K.A."/>
            <person name="Aerts A.L."/>
            <person name="Bahkali A.H."/>
            <person name="Beenen H.G."/>
            <person name="Chettri P."/>
            <person name="Cox M.P."/>
            <person name="Datema E."/>
            <person name="de Vries R.P."/>
            <person name="Dhillon B."/>
            <person name="Ganley A.R."/>
            <person name="Griffiths S.A."/>
            <person name="Guo Y."/>
            <person name="Hamelin R.C."/>
            <person name="Henrissat B."/>
            <person name="Kabir M.S."/>
            <person name="Jashni M.K."/>
            <person name="Kema G."/>
            <person name="Klaubauf S."/>
            <person name="Lapidus A."/>
            <person name="Levasseur A."/>
            <person name="Lindquist E."/>
            <person name="Mehrabi R."/>
            <person name="Ohm R.A."/>
            <person name="Owen T.J."/>
            <person name="Salamov A."/>
            <person name="Schwelm A."/>
            <person name="Schijlen E."/>
            <person name="Sun H."/>
            <person name="van den Burg H.A."/>
            <person name="van Ham R.C.H.J."/>
            <person name="Zhang S."/>
            <person name="Goodwin S.B."/>
            <person name="Grigoriev I.V."/>
            <person name="Collemare J."/>
            <person name="Bradshaw R.E."/>
        </authorList>
    </citation>
    <scope>NUCLEOTIDE SEQUENCE [LARGE SCALE GENOMIC DNA]</scope>
    <source>
        <strain evidence="4">NZE10 / CBS 128990</strain>
    </source>
</reference>
<sequence>MGAIAIYITPIALSIFGACFARRLERTGKWSEVFLAVRLLPAIYVDLFLFVLSTAIIKDMISTSAPCFVIVEMLLCQCQCRQHTSLYGIKTSLLGLTSCRSTEVLIYISFRDKAWGSRGLLRPRVSSKFHSLNFSAMVTPYLAAVEFAFVRRETGIDECVPTLVAFLELDGEATVTPGLAALWIQKILAIVTCRLSRHRRARSTTYSLRTSPSRTKKARDPFSTKDCDPESTNSGTKRKRGSHYSNDSGDGDPAQFSINEVKKRIRRVYCNGENTLPPRNQKLVSLPLPDRLDIYHDFTAGGIPPPELLTDDNRDLWIDDYRQLEPEWALDPETGTVEKRVAMLPLPRQDGTFGAPDYAEQVQGWSLLLKRYCGRSVSPDHTLEPQDMTYKEWEEFARPIGLLLEAVEGFENVYDHVTGK</sequence>
<name>N1PET0_DOTSN</name>
<accession>N1PET0</accession>
<feature type="compositionally biased region" description="Polar residues" evidence="1">
    <location>
        <begin position="204"/>
        <end position="213"/>
    </location>
</feature>
<feature type="compositionally biased region" description="Basic and acidic residues" evidence="1">
    <location>
        <begin position="218"/>
        <end position="228"/>
    </location>
</feature>
<proteinExistence type="predicted"/>
<evidence type="ECO:0000313" key="3">
    <source>
        <dbReference type="EMBL" id="EME40609.1"/>
    </source>
</evidence>
<evidence type="ECO:0000313" key="4">
    <source>
        <dbReference type="Proteomes" id="UP000016933"/>
    </source>
</evidence>
<keyword evidence="2" id="KW-1133">Transmembrane helix</keyword>
<evidence type="ECO:0000256" key="2">
    <source>
        <dbReference type="SAM" id="Phobius"/>
    </source>
</evidence>
<protein>
    <submittedName>
        <fullName evidence="3">Uncharacterized protein</fullName>
    </submittedName>
</protein>
<dbReference type="AlphaFoldDB" id="N1PET0"/>
<keyword evidence="2" id="KW-0472">Membrane</keyword>
<reference evidence="3 4" key="2">
    <citation type="journal article" date="2012" name="PLoS Pathog.">
        <title>Diverse lifestyles and strategies of plant pathogenesis encoded in the genomes of eighteen Dothideomycetes fungi.</title>
        <authorList>
            <person name="Ohm R.A."/>
            <person name="Feau N."/>
            <person name="Henrissat B."/>
            <person name="Schoch C.L."/>
            <person name="Horwitz B.A."/>
            <person name="Barry K.W."/>
            <person name="Condon B.J."/>
            <person name="Copeland A.C."/>
            <person name="Dhillon B."/>
            <person name="Glaser F."/>
            <person name="Hesse C.N."/>
            <person name="Kosti I."/>
            <person name="LaButti K."/>
            <person name="Lindquist E.A."/>
            <person name="Lucas S."/>
            <person name="Salamov A.A."/>
            <person name="Bradshaw R.E."/>
            <person name="Ciuffetti L."/>
            <person name="Hamelin R.C."/>
            <person name="Kema G.H.J."/>
            <person name="Lawrence C."/>
            <person name="Scott J.A."/>
            <person name="Spatafora J.W."/>
            <person name="Turgeon B.G."/>
            <person name="de Wit P.J.G.M."/>
            <person name="Zhong S."/>
            <person name="Goodwin S.B."/>
            <person name="Grigoriev I.V."/>
        </authorList>
    </citation>
    <scope>NUCLEOTIDE SEQUENCE [LARGE SCALE GENOMIC DNA]</scope>
    <source>
        <strain evidence="4">NZE10 / CBS 128990</strain>
    </source>
</reference>
<dbReference type="HOGENOM" id="CLU_653865_0_0_1"/>
<keyword evidence="2" id="KW-0812">Transmembrane</keyword>
<keyword evidence="4" id="KW-1185">Reference proteome</keyword>
<organism evidence="3 4">
    <name type="scientific">Dothistroma septosporum (strain NZE10 / CBS 128990)</name>
    <name type="common">Red band needle blight fungus</name>
    <name type="synonym">Mycosphaerella pini</name>
    <dbReference type="NCBI Taxonomy" id="675120"/>
    <lineage>
        <taxon>Eukaryota</taxon>
        <taxon>Fungi</taxon>
        <taxon>Dikarya</taxon>
        <taxon>Ascomycota</taxon>
        <taxon>Pezizomycotina</taxon>
        <taxon>Dothideomycetes</taxon>
        <taxon>Dothideomycetidae</taxon>
        <taxon>Mycosphaerellales</taxon>
        <taxon>Mycosphaerellaceae</taxon>
        <taxon>Dothistroma</taxon>
    </lineage>
</organism>
<dbReference type="OrthoDB" id="10550507at2759"/>